<dbReference type="PANTHER" id="PTHR23407:SF1">
    <property type="entry name" value="5-FORMYLTETRAHYDROFOLATE CYCLO-LIGASE"/>
    <property type="match status" value="1"/>
</dbReference>
<sequence>MNTLREQLKLQRKHLTIEESSEMSHAISQRVISSKWIREHSNVGIYHPVNGEANTLQLIDFMWSINLQVFLPIIHNKNLLFGRLRPNSKLKKNRYGIAEPSITRSNQVSANYLDMVFVPLVAFDLNGFRIGMGSGYYDRAFEKRLAIKDLKHPVLIGLAYEFQKQECLNHQPWDVPLDMVVTELNTYKFR</sequence>
<name>A0A381V153_9ZZZZ</name>
<evidence type="ECO:0000256" key="2">
    <source>
        <dbReference type="ARBA" id="ARBA00022741"/>
    </source>
</evidence>
<dbReference type="GO" id="GO:0005524">
    <property type="term" value="F:ATP binding"/>
    <property type="evidence" value="ECO:0007669"/>
    <property type="project" value="UniProtKB-KW"/>
</dbReference>
<dbReference type="PIRSF" id="PIRSF006806">
    <property type="entry name" value="FTHF_cligase"/>
    <property type="match status" value="1"/>
</dbReference>
<gene>
    <name evidence="4" type="ORF">METZ01_LOCUS86959</name>
</gene>
<dbReference type="GO" id="GO:0030272">
    <property type="term" value="F:5-formyltetrahydrofolate cyclo-ligase activity"/>
    <property type="evidence" value="ECO:0007669"/>
    <property type="project" value="TreeGrafter"/>
</dbReference>
<dbReference type="PANTHER" id="PTHR23407">
    <property type="entry name" value="ATPASE INHIBITOR/5-FORMYLTETRAHYDROFOLATE CYCLO-LIGASE"/>
    <property type="match status" value="1"/>
</dbReference>
<dbReference type="GO" id="GO:0009396">
    <property type="term" value="P:folic acid-containing compound biosynthetic process"/>
    <property type="evidence" value="ECO:0007669"/>
    <property type="project" value="TreeGrafter"/>
</dbReference>
<dbReference type="Gene3D" id="3.40.50.10420">
    <property type="entry name" value="NagB/RpiA/CoA transferase-like"/>
    <property type="match status" value="1"/>
</dbReference>
<protein>
    <recommendedName>
        <fullName evidence="5">5-formyltetrahydrofolate cyclo-ligase</fullName>
    </recommendedName>
</protein>
<evidence type="ECO:0000313" key="4">
    <source>
        <dbReference type="EMBL" id="SVA34105.1"/>
    </source>
</evidence>
<evidence type="ECO:0000256" key="1">
    <source>
        <dbReference type="ARBA" id="ARBA00010638"/>
    </source>
</evidence>
<dbReference type="NCBIfam" id="TIGR02727">
    <property type="entry name" value="MTHFS_bact"/>
    <property type="match status" value="1"/>
</dbReference>
<dbReference type="GO" id="GO:0035999">
    <property type="term" value="P:tetrahydrofolate interconversion"/>
    <property type="evidence" value="ECO:0007669"/>
    <property type="project" value="TreeGrafter"/>
</dbReference>
<dbReference type="SUPFAM" id="SSF100950">
    <property type="entry name" value="NagB/RpiA/CoA transferase-like"/>
    <property type="match status" value="1"/>
</dbReference>
<proteinExistence type="inferred from homology"/>
<dbReference type="AlphaFoldDB" id="A0A381V153"/>
<keyword evidence="3" id="KW-0067">ATP-binding</keyword>
<reference evidence="4" key="1">
    <citation type="submission" date="2018-05" db="EMBL/GenBank/DDBJ databases">
        <authorList>
            <person name="Lanie J.A."/>
            <person name="Ng W.-L."/>
            <person name="Kazmierczak K.M."/>
            <person name="Andrzejewski T.M."/>
            <person name="Davidsen T.M."/>
            <person name="Wayne K.J."/>
            <person name="Tettelin H."/>
            <person name="Glass J.I."/>
            <person name="Rusch D."/>
            <person name="Podicherti R."/>
            <person name="Tsui H.-C.T."/>
            <person name="Winkler M.E."/>
        </authorList>
    </citation>
    <scope>NUCLEOTIDE SEQUENCE</scope>
</reference>
<dbReference type="InterPro" id="IPR002698">
    <property type="entry name" value="FTHF_cligase"/>
</dbReference>
<dbReference type="EMBL" id="UINC01007576">
    <property type="protein sequence ID" value="SVA34105.1"/>
    <property type="molecule type" value="Genomic_DNA"/>
</dbReference>
<evidence type="ECO:0008006" key="5">
    <source>
        <dbReference type="Google" id="ProtNLM"/>
    </source>
</evidence>
<dbReference type="Pfam" id="PF01812">
    <property type="entry name" value="5-FTHF_cyc-lig"/>
    <property type="match status" value="1"/>
</dbReference>
<evidence type="ECO:0000256" key="3">
    <source>
        <dbReference type="ARBA" id="ARBA00022840"/>
    </source>
</evidence>
<organism evidence="4">
    <name type="scientific">marine metagenome</name>
    <dbReference type="NCBI Taxonomy" id="408172"/>
    <lineage>
        <taxon>unclassified sequences</taxon>
        <taxon>metagenomes</taxon>
        <taxon>ecological metagenomes</taxon>
    </lineage>
</organism>
<accession>A0A381V153</accession>
<dbReference type="InterPro" id="IPR024185">
    <property type="entry name" value="FTHF_cligase-like_sf"/>
</dbReference>
<comment type="similarity">
    <text evidence="1">Belongs to the 5-formyltetrahydrofolate cyclo-ligase family.</text>
</comment>
<dbReference type="InterPro" id="IPR037171">
    <property type="entry name" value="NagB/RpiA_transferase-like"/>
</dbReference>
<keyword evidence="2" id="KW-0547">Nucleotide-binding</keyword>